<protein>
    <recommendedName>
        <fullName evidence="4">DUF2530 domain-containing protein</fullName>
    </recommendedName>
</protein>
<dbReference type="RefSeq" id="WP_110314575.1">
    <property type="nucleotide sequence ID" value="NZ_QJJU01000002.1"/>
</dbReference>
<reference evidence="2 3" key="2">
    <citation type="submission" date="2018-06" db="EMBL/GenBank/DDBJ databases">
        <title>Sequencing of bacterial isolates from soil warming experiment in Harvard Forest, Massachusetts, USA.</title>
        <authorList>
            <person name="Deangelis K.PhD."/>
        </authorList>
    </citation>
    <scope>NUCLEOTIDE SEQUENCE [LARGE SCALE GENOMIC DNA]</scope>
    <source>
        <strain evidence="2 3">GAS496</strain>
    </source>
</reference>
<comment type="caution">
    <text evidence="2">The sequence shown here is derived from an EMBL/GenBank/DDBJ whole genome shotgun (WGS) entry which is preliminary data.</text>
</comment>
<dbReference type="Proteomes" id="UP000247781">
    <property type="component" value="Unassembled WGS sequence"/>
</dbReference>
<organism evidence="2 3">
    <name type="scientific">Mycolicibacterium moriokaense</name>
    <dbReference type="NCBI Taxonomy" id="39691"/>
    <lineage>
        <taxon>Bacteria</taxon>
        <taxon>Bacillati</taxon>
        <taxon>Actinomycetota</taxon>
        <taxon>Actinomycetes</taxon>
        <taxon>Mycobacteriales</taxon>
        <taxon>Mycobacteriaceae</taxon>
        <taxon>Mycolicibacterium</taxon>
    </lineage>
</organism>
<evidence type="ECO:0000313" key="3">
    <source>
        <dbReference type="Proteomes" id="UP000247781"/>
    </source>
</evidence>
<dbReference type="OrthoDB" id="4747837at2"/>
<feature type="transmembrane region" description="Helical" evidence="1">
    <location>
        <begin position="36"/>
        <end position="57"/>
    </location>
</feature>
<keyword evidence="1" id="KW-0812">Transmembrane</keyword>
<feature type="transmembrane region" description="Helical" evidence="1">
    <location>
        <begin position="7"/>
        <end position="30"/>
    </location>
</feature>
<proteinExistence type="predicted"/>
<dbReference type="AlphaFoldDB" id="A0A318HL00"/>
<keyword evidence="3" id="KW-1185">Reference proteome</keyword>
<reference evidence="3" key="1">
    <citation type="submission" date="2018-05" db="EMBL/GenBank/DDBJ databases">
        <authorList>
            <person name="Deangelis K."/>
            <person name="Huntemann M."/>
            <person name="Clum A."/>
            <person name="Pillay M."/>
            <person name="Palaniappan K."/>
            <person name="Varghese N."/>
            <person name="Mikhailova N."/>
            <person name="Stamatis D."/>
            <person name="Reddy T."/>
            <person name="Daum C."/>
            <person name="Shapiro N."/>
            <person name="Ivanova N."/>
            <person name="Kyrpides N."/>
            <person name="Woyke T."/>
        </authorList>
    </citation>
    <scope>NUCLEOTIDE SEQUENCE [LARGE SCALE GENOMIC DNA]</scope>
    <source>
        <strain evidence="3">GAS496</strain>
    </source>
</reference>
<evidence type="ECO:0000313" key="2">
    <source>
        <dbReference type="EMBL" id="PXX11886.1"/>
    </source>
</evidence>
<evidence type="ECO:0008006" key="4">
    <source>
        <dbReference type="Google" id="ProtNLM"/>
    </source>
</evidence>
<accession>A0A318HL00</accession>
<sequence>MRRNTYTAYSIGCAVVWAVVLIGVAVFAGGDKLHTVILVFLGWWIGWLSATIARSVYPPPKSRR</sequence>
<keyword evidence="1" id="KW-0472">Membrane</keyword>
<dbReference type="EMBL" id="QJJU01000002">
    <property type="protein sequence ID" value="PXX11886.1"/>
    <property type="molecule type" value="Genomic_DNA"/>
</dbReference>
<gene>
    <name evidence="2" type="ORF">C8E89_10210</name>
</gene>
<evidence type="ECO:0000256" key="1">
    <source>
        <dbReference type="SAM" id="Phobius"/>
    </source>
</evidence>
<name>A0A318HL00_9MYCO</name>
<keyword evidence="1" id="KW-1133">Transmembrane helix</keyword>